<gene>
    <name evidence="1" type="ORF">A0J61_04374</name>
</gene>
<dbReference type="InParanoid" id="A0A1C7NEM5"/>
<name>A0A1C7NEM5_9FUNG</name>
<evidence type="ECO:0000313" key="1">
    <source>
        <dbReference type="EMBL" id="OBZ87573.1"/>
    </source>
</evidence>
<dbReference type="Proteomes" id="UP000093000">
    <property type="component" value="Unassembled WGS sequence"/>
</dbReference>
<organism evidence="1 2">
    <name type="scientific">Choanephora cucurbitarum</name>
    <dbReference type="NCBI Taxonomy" id="101091"/>
    <lineage>
        <taxon>Eukaryota</taxon>
        <taxon>Fungi</taxon>
        <taxon>Fungi incertae sedis</taxon>
        <taxon>Mucoromycota</taxon>
        <taxon>Mucoromycotina</taxon>
        <taxon>Mucoromycetes</taxon>
        <taxon>Mucorales</taxon>
        <taxon>Mucorineae</taxon>
        <taxon>Choanephoraceae</taxon>
        <taxon>Choanephoroideae</taxon>
        <taxon>Choanephora</taxon>
    </lineage>
</organism>
<dbReference type="OrthoDB" id="2201545at2759"/>
<keyword evidence="2" id="KW-1185">Reference proteome</keyword>
<dbReference type="AlphaFoldDB" id="A0A1C7NEM5"/>
<comment type="caution">
    <text evidence="1">The sequence shown here is derived from an EMBL/GenBank/DDBJ whole genome shotgun (WGS) entry which is preliminary data.</text>
</comment>
<sequence length="114" mass="13128">MHPFFKFLDHYTGFPASNIPESCNLSTLLELLLSTGFSAIPDNHWIVTKRPRYPHLEFRPDHIVSAFWSEQASPTPFRLLCTASLRASWVSHWAFVRQSTTFTESVVISKMKCL</sequence>
<protein>
    <submittedName>
        <fullName evidence="1">Uncharacterized protein</fullName>
    </submittedName>
</protein>
<dbReference type="EMBL" id="LUGH01000213">
    <property type="protein sequence ID" value="OBZ87573.1"/>
    <property type="molecule type" value="Genomic_DNA"/>
</dbReference>
<reference evidence="1 2" key="1">
    <citation type="submission" date="2016-03" db="EMBL/GenBank/DDBJ databases">
        <title>Choanephora cucurbitarum.</title>
        <authorList>
            <person name="Min B."/>
            <person name="Park H."/>
            <person name="Park J.-H."/>
            <person name="Shin H.-D."/>
            <person name="Choi I.-G."/>
        </authorList>
    </citation>
    <scope>NUCLEOTIDE SEQUENCE [LARGE SCALE GENOMIC DNA]</scope>
    <source>
        <strain evidence="1 2">KUS-F28377</strain>
    </source>
</reference>
<accession>A0A1C7NEM5</accession>
<evidence type="ECO:0000313" key="2">
    <source>
        <dbReference type="Proteomes" id="UP000093000"/>
    </source>
</evidence>
<proteinExistence type="predicted"/>